<protein>
    <submittedName>
        <fullName evidence="3">Uncharacterized protein LOC111085500</fullName>
    </submittedName>
</protein>
<dbReference type="GeneID" id="111085500"/>
<dbReference type="RefSeq" id="XP_022240052.1">
    <property type="nucleotide sequence ID" value="XM_022384344.1"/>
</dbReference>
<gene>
    <name evidence="3" type="primary">LOC111085500</name>
</gene>
<keyword evidence="2" id="KW-1185">Reference proteome</keyword>
<keyword evidence="1" id="KW-0732">Signal</keyword>
<organism evidence="2 3">
    <name type="scientific">Limulus polyphemus</name>
    <name type="common">Atlantic horseshoe crab</name>
    <dbReference type="NCBI Taxonomy" id="6850"/>
    <lineage>
        <taxon>Eukaryota</taxon>
        <taxon>Metazoa</taxon>
        <taxon>Ecdysozoa</taxon>
        <taxon>Arthropoda</taxon>
        <taxon>Chelicerata</taxon>
        <taxon>Merostomata</taxon>
        <taxon>Xiphosura</taxon>
        <taxon>Limulidae</taxon>
        <taxon>Limulus</taxon>
    </lineage>
</organism>
<evidence type="ECO:0000313" key="2">
    <source>
        <dbReference type="Proteomes" id="UP000694941"/>
    </source>
</evidence>
<reference evidence="3" key="1">
    <citation type="submission" date="2025-08" db="UniProtKB">
        <authorList>
            <consortium name="RefSeq"/>
        </authorList>
    </citation>
    <scope>IDENTIFICATION</scope>
    <source>
        <tissue evidence="3">Muscle</tissue>
    </source>
</reference>
<dbReference type="Proteomes" id="UP000694941">
    <property type="component" value="Unplaced"/>
</dbReference>
<name>A0ABM1S8U7_LIMPO</name>
<evidence type="ECO:0000313" key="3">
    <source>
        <dbReference type="RefSeq" id="XP_022240052.1"/>
    </source>
</evidence>
<feature type="non-terminal residue" evidence="3">
    <location>
        <position position="155"/>
    </location>
</feature>
<proteinExistence type="predicted"/>
<sequence>MEKLVVILYVCVLTTWVRTHRAPTVYDVLSLVYKLCATKDLRQNIECLEEHLSKKVTPSLHHCFPGESIDTTKRTKTPKHSVEDIVKVLCLRSTFVFQWRETHQKTPLPLTMVIGLTALRRMACVIEEVHRPLSTWEFAFSKCFAYESVKKVQNS</sequence>
<feature type="signal peptide" evidence="1">
    <location>
        <begin position="1"/>
        <end position="19"/>
    </location>
</feature>
<accession>A0ABM1S8U7</accession>
<feature type="chain" id="PRO_5047081944" evidence="1">
    <location>
        <begin position="20"/>
        <end position="155"/>
    </location>
</feature>
<evidence type="ECO:0000256" key="1">
    <source>
        <dbReference type="SAM" id="SignalP"/>
    </source>
</evidence>